<protein>
    <submittedName>
        <fullName evidence="1">NAD(P)-binding protein</fullName>
    </submittedName>
</protein>
<reference evidence="1 2" key="1">
    <citation type="journal article" date="2019" name="Nat. Ecol. Evol.">
        <title>Megaphylogeny resolves global patterns of mushroom evolution.</title>
        <authorList>
            <person name="Varga T."/>
            <person name="Krizsan K."/>
            <person name="Foldi C."/>
            <person name="Dima B."/>
            <person name="Sanchez-Garcia M."/>
            <person name="Sanchez-Ramirez S."/>
            <person name="Szollosi G.J."/>
            <person name="Szarkandi J.G."/>
            <person name="Papp V."/>
            <person name="Albert L."/>
            <person name="Andreopoulos W."/>
            <person name="Angelini C."/>
            <person name="Antonin V."/>
            <person name="Barry K.W."/>
            <person name="Bougher N.L."/>
            <person name="Buchanan P."/>
            <person name="Buyck B."/>
            <person name="Bense V."/>
            <person name="Catcheside P."/>
            <person name="Chovatia M."/>
            <person name="Cooper J."/>
            <person name="Damon W."/>
            <person name="Desjardin D."/>
            <person name="Finy P."/>
            <person name="Geml J."/>
            <person name="Haridas S."/>
            <person name="Hughes K."/>
            <person name="Justo A."/>
            <person name="Karasinski D."/>
            <person name="Kautmanova I."/>
            <person name="Kiss B."/>
            <person name="Kocsube S."/>
            <person name="Kotiranta H."/>
            <person name="LaButti K.M."/>
            <person name="Lechner B.E."/>
            <person name="Liimatainen K."/>
            <person name="Lipzen A."/>
            <person name="Lukacs Z."/>
            <person name="Mihaltcheva S."/>
            <person name="Morgado L.N."/>
            <person name="Niskanen T."/>
            <person name="Noordeloos M.E."/>
            <person name="Ohm R.A."/>
            <person name="Ortiz-Santana B."/>
            <person name="Ovrebo C."/>
            <person name="Racz N."/>
            <person name="Riley R."/>
            <person name="Savchenko A."/>
            <person name="Shiryaev A."/>
            <person name="Soop K."/>
            <person name="Spirin V."/>
            <person name="Szebenyi C."/>
            <person name="Tomsovsky M."/>
            <person name="Tulloss R.E."/>
            <person name="Uehling J."/>
            <person name="Grigoriev I.V."/>
            <person name="Vagvolgyi C."/>
            <person name="Papp T."/>
            <person name="Martin F.M."/>
            <person name="Miettinen O."/>
            <person name="Hibbett D.S."/>
            <person name="Nagy L.G."/>
        </authorList>
    </citation>
    <scope>NUCLEOTIDE SEQUENCE [LARGE SCALE GENOMIC DNA]</scope>
    <source>
        <strain evidence="1 2">NL-1719</strain>
    </source>
</reference>
<dbReference type="EMBL" id="ML208261">
    <property type="protein sequence ID" value="TFK75839.1"/>
    <property type="molecule type" value="Genomic_DNA"/>
</dbReference>
<sequence length="256" mass="27192">MTHPSRTPVVVVTGASRGIGLAVTKHLLEAYKAKVVTVSRTRSPELQALSSDSLLSIDCDVTDAAALTKAISLGVEKFHHLDGLVLNAGTLDPLGTIGNTTPVDEWKHHFDVNFFSLVTALKAALPDLRKSEFGGKVVFVSSGAAVKGVAGWGPYNASKAAMNSLARTLATEEPNIISVALRPGMVDTEMQNQLRQRGAEHMAEDVYKSFVATHSDGKLVNPNDSGRAIAALSTKAPKSLSGEFITWDSEQCKALL</sequence>
<accession>A0ACD3BDX1</accession>
<evidence type="ECO:0000313" key="1">
    <source>
        <dbReference type="EMBL" id="TFK75839.1"/>
    </source>
</evidence>
<proteinExistence type="predicted"/>
<name>A0ACD3BDX1_9AGAR</name>
<gene>
    <name evidence="1" type="ORF">BDN72DRAFT_831284</name>
</gene>
<keyword evidence="2" id="KW-1185">Reference proteome</keyword>
<organism evidence="1 2">
    <name type="scientific">Pluteus cervinus</name>
    <dbReference type="NCBI Taxonomy" id="181527"/>
    <lineage>
        <taxon>Eukaryota</taxon>
        <taxon>Fungi</taxon>
        <taxon>Dikarya</taxon>
        <taxon>Basidiomycota</taxon>
        <taxon>Agaricomycotina</taxon>
        <taxon>Agaricomycetes</taxon>
        <taxon>Agaricomycetidae</taxon>
        <taxon>Agaricales</taxon>
        <taxon>Pluteineae</taxon>
        <taxon>Pluteaceae</taxon>
        <taxon>Pluteus</taxon>
    </lineage>
</organism>
<dbReference type="Proteomes" id="UP000308600">
    <property type="component" value="Unassembled WGS sequence"/>
</dbReference>
<evidence type="ECO:0000313" key="2">
    <source>
        <dbReference type="Proteomes" id="UP000308600"/>
    </source>
</evidence>